<keyword evidence="2" id="KW-1185">Reference proteome</keyword>
<dbReference type="NCBIfam" id="NF045926">
    <property type="entry name" value="STM2901_fam"/>
    <property type="match status" value="1"/>
</dbReference>
<evidence type="ECO:0000313" key="1">
    <source>
        <dbReference type="EMBL" id="QBR00309.1"/>
    </source>
</evidence>
<reference evidence="1 2" key="1">
    <citation type="submission" date="2019-03" db="EMBL/GenBank/DDBJ databases">
        <title>Paraburkholderia sp. 7MH5, isolated from subtropical forest soil.</title>
        <authorList>
            <person name="Gao Z.-H."/>
            <person name="Qiu L.-H."/>
        </authorList>
    </citation>
    <scope>NUCLEOTIDE SEQUENCE [LARGE SCALE GENOMIC DNA]</scope>
    <source>
        <strain evidence="1 2">7MH5</strain>
    </source>
</reference>
<name>A0A4P7CVX3_9BURK</name>
<dbReference type="OrthoDB" id="8815988at2"/>
<dbReference type="AlphaFoldDB" id="A0A4P7CVX3"/>
<dbReference type="KEGG" id="ppai:E1956_24960"/>
<dbReference type="InterPro" id="IPR058522">
    <property type="entry name" value="DUF8209"/>
</dbReference>
<dbReference type="RefSeq" id="WP_134753852.1">
    <property type="nucleotide sequence ID" value="NZ_CP038149.1"/>
</dbReference>
<dbReference type="Pfam" id="PF26636">
    <property type="entry name" value="DUF8209"/>
    <property type="match status" value="1"/>
</dbReference>
<dbReference type="Proteomes" id="UP000295727">
    <property type="component" value="Chromosome 2"/>
</dbReference>
<organism evidence="1 2">
    <name type="scientific">Paraburkholderia pallida</name>
    <dbReference type="NCBI Taxonomy" id="2547399"/>
    <lineage>
        <taxon>Bacteria</taxon>
        <taxon>Pseudomonadati</taxon>
        <taxon>Pseudomonadota</taxon>
        <taxon>Betaproteobacteria</taxon>
        <taxon>Burkholderiales</taxon>
        <taxon>Burkholderiaceae</taxon>
        <taxon>Paraburkholderia</taxon>
    </lineage>
</organism>
<accession>A0A4P7CVX3</accession>
<proteinExistence type="predicted"/>
<evidence type="ECO:0000313" key="2">
    <source>
        <dbReference type="Proteomes" id="UP000295727"/>
    </source>
</evidence>
<dbReference type="InterPro" id="IPR058064">
    <property type="entry name" value="STM2901-like"/>
</dbReference>
<sequence>MSTDNAVSANVYQFGVHQNLSPSELFFYVAVEETCKQLGVDDVEAVVAILCGQNWISTRAKPNGATKGTSVASLVSRKLLNYDLKRKILPTLTNASVKKLKVMMVRNVGTFVGRTVPVVGWVIVSHDVAMIGINTVRHYNRLVKREDRVF</sequence>
<protein>
    <submittedName>
        <fullName evidence="1">Uncharacterized protein</fullName>
    </submittedName>
</protein>
<gene>
    <name evidence="1" type="ORF">E1956_24960</name>
</gene>
<dbReference type="EMBL" id="CP038149">
    <property type="protein sequence ID" value="QBR00309.1"/>
    <property type="molecule type" value="Genomic_DNA"/>
</dbReference>